<reference evidence="2" key="1">
    <citation type="journal article" date="2023" name="G3 (Bethesda)">
        <title>Genome assembly and association tests identify interacting loci associated with vigor, precocity, and sex in interspecific pistachio rootstocks.</title>
        <authorList>
            <person name="Palmer W."/>
            <person name="Jacygrad E."/>
            <person name="Sagayaradj S."/>
            <person name="Cavanaugh K."/>
            <person name="Han R."/>
            <person name="Bertier L."/>
            <person name="Beede B."/>
            <person name="Kafkas S."/>
            <person name="Golino D."/>
            <person name="Preece J."/>
            <person name="Michelmore R."/>
        </authorList>
    </citation>
    <scope>NUCLEOTIDE SEQUENCE [LARGE SCALE GENOMIC DNA]</scope>
</reference>
<gene>
    <name evidence="1" type="ORF">Pint_22029</name>
</gene>
<proteinExistence type="predicted"/>
<comment type="caution">
    <text evidence="1">The sequence shown here is derived from an EMBL/GenBank/DDBJ whole genome shotgun (WGS) entry which is preliminary data.</text>
</comment>
<dbReference type="EMBL" id="CM047741">
    <property type="protein sequence ID" value="KAJ0038064.1"/>
    <property type="molecule type" value="Genomic_DNA"/>
</dbReference>
<accession>A0ACC0YKW2</accession>
<name>A0ACC0YKW2_9ROSI</name>
<evidence type="ECO:0000313" key="1">
    <source>
        <dbReference type="EMBL" id="KAJ0038064.1"/>
    </source>
</evidence>
<evidence type="ECO:0000313" key="2">
    <source>
        <dbReference type="Proteomes" id="UP001163603"/>
    </source>
</evidence>
<organism evidence="1 2">
    <name type="scientific">Pistacia integerrima</name>
    <dbReference type="NCBI Taxonomy" id="434235"/>
    <lineage>
        <taxon>Eukaryota</taxon>
        <taxon>Viridiplantae</taxon>
        <taxon>Streptophyta</taxon>
        <taxon>Embryophyta</taxon>
        <taxon>Tracheophyta</taxon>
        <taxon>Spermatophyta</taxon>
        <taxon>Magnoliopsida</taxon>
        <taxon>eudicotyledons</taxon>
        <taxon>Gunneridae</taxon>
        <taxon>Pentapetalae</taxon>
        <taxon>rosids</taxon>
        <taxon>malvids</taxon>
        <taxon>Sapindales</taxon>
        <taxon>Anacardiaceae</taxon>
        <taxon>Pistacia</taxon>
    </lineage>
</organism>
<sequence length="52" mass="6132">MKENLDIFDSKLTKEELNKIEQIPQCRENPAEFTVAEQGPYKSIEEFWDGEI</sequence>
<keyword evidence="2" id="KW-1185">Reference proteome</keyword>
<protein>
    <submittedName>
        <fullName evidence="1">Uncharacterized protein</fullName>
    </submittedName>
</protein>
<dbReference type="Proteomes" id="UP001163603">
    <property type="component" value="Chromosome 6"/>
</dbReference>